<dbReference type="GeneID" id="122143751"/>
<gene>
    <name evidence="8" type="primary">LOC122143751</name>
</gene>
<name>A0A9R0AT34_CYPCA</name>
<dbReference type="InterPro" id="IPR041373">
    <property type="entry name" value="RT_RNaseH"/>
</dbReference>
<dbReference type="CDD" id="cd01647">
    <property type="entry name" value="RT_LTR"/>
    <property type="match status" value="1"/>
</dbReference>
<evidence type="ECO:0000256" key="1">
    <source>
        <dbReference type="ARBA" id="ARBA00022679"/>
    </source>
</evidence>
<evidence type="ECO:0000256" key="6">
    <source>
        <dbReference type="ARBA" id="ARBA00022918"/>
    </source>
</evidence>
<evidence type="ECO:0000256" key="2">
    <source>
        <dbReference type="ARBA" id="ARBA00022695"/>
    </source>
</evidence>
<dbReference type="GO" id="GO:0016787">
    <property type="term" value="F:hydrolase activity"/>
    <property type="evidence" value="ECO:0007669"/>
    <property type="project" value="UniProtKB-KW"/>
</dbReference>
<dbReference type="AlphaFoldDB" id="A0A9R0AT34"/>
<keyword evidence="6" id="KW-0695">RNA-directed DNA polymerase</keyword>
<feature type="domain" description="Reverse transcriptase RNase H-like" evidence="7">
    <location>
        <begin position="439"/>
        <end position="535"/>
    </location>
</feature>
<dbReference type="OrthoDB" id="6761011at2759"/>
<keyword evidence="1" id="KW-0808">Transferase</keyword>
<accession>A0A9R0AT34</accession>
<dbReference type="KEGG" id="ccar:122143751"/>
<dbReference type="GO" id="GO:0004519">
    <property type="term" value="F:endonuclease activity"/>
    <property type="evidence" value="ECO:0007669"/>
    <property type="project" value="UniProtKB-KW"/>
</dbReference>
<keyword evidence="5" id="KW-0378">Hydrolase</keyword>
<dbReference type="PANTHER" id="PTHR37984:SF5">
    <property type="entry name" value="PROTEIN NYNRIN-LIKE"/>
    <property type="match status" value="1"/>
</dbReference>
<proteinExistence type="predicted"/>
<dbReference type="InterPro" id="IPR050951">
    <property type="entry name" value="Retrovirus_Pol_polyprotein"/>
</dbReference>
<organism evidence="8">
    <name type="scientific">Cyprinus carpio</name>
    <name type="common">Common carp</name>
    <dbReference type="NCBI Taxonomy" id="7962"/>
    <lineage>
        <taxon>Eukaryota</taxon>
        <taxon>Metazoa</taxon>
        <taxon>Chordata</taxon>
        <taxon>Craniata</taxon>
        <taxon>Vertebrata</taxon>
        <taxon>Euteleostomi</taxon>
        <taxon>Actinopterygii</taxon>
        <taxon>Neopterygii</taxon>
        <taxon>Teleostei</taxon>
        <taxon>Ostariophysi</taxon>
        <taxon>Cypriniformes</taxon>
        <taxon>Cyprinidae</taxon>
        <taxon>Cyprininae</taxon>
        <taxon>Cyprinus</taxon>
    </lineage>
</organism>
<evidence type="ECO:0000259" key="7">
    <source>
        <dbReference type="Pfam" id="PF17917"/>
    </source>
</evidence>
<sequence>MKGSDPSWLTLKGANGLDIPYIGYIVTDVEIRGIVVPQKGIVVVQDHCLGTHRALLGMNVIAECWEELFQARPVKTIPLAEQQEWRRIVADCRRIQTARVRMDREDIGRVACRYALSIPARSEALVWVRVPQQDYGPEGWVLVEPHLDCQNVEVARGLAVVRRGRVPVKVRNESPYPIQLHRHQRLARVTTVGPHQVREERDVSFRQVCPTVVEVALTQSDVPPKKAGEEMPGHLRNESLRGEGLQEAQTRKLEELLTRWQHVFSTHDEDYGCTDVVRHQIPTGEAGPSRERYRPIPPTLYSEVRTLLQGMLDRGIVRESSSPWAAPIVLVQKKNGAWRFCVDYRKLNQVTKKDAFPLPRIEDSLASLTRSAWYSTLDLASASRRDRPGENCFHHPIRSIRVGPDALRALQRSRHVPAAHAEVPGRPADGVNVGIPQRHASNLGLGAVLAQRQEGAERVIAYASRSLHPAERNDANYSSFKLELLALKWALSEKFKDYLWGAKVQVITDNNPLVHLQTAKLGAVEQRWVAQLANYDYQLQYRPGREHVNADV</sequence>
<keyword evidence="4" id="KW-0255">Endonuclease</keyword>
<dbReference type="PANTHER" id="PTHR37984">
    <property type="entry name" value="PROTEIN CBG26694"/>
    <property type="match status" value="1"/>
</dbReference>
<keyword evidence="3" id="KW-0540">Nuclease</keyword>
<dbReference type="Pfam" id="PF17917">
    <property type="entry name" value="RT_RNaseH"/>
    <property type="match status" value="1"/>
</dbReference>
<dbReference type="GO" id="GO:0003964">
    <property type="term" value="F:RNA-directed DNA polymerase activity"/>
    <property type="evidence" value="ECO:0007669"/>
    <property type="project" value="UniProtKB-KW"/>
</dbReference>
<dbReference type="FunFam" id="3.10.20.370:FF:000001">
    <property type="entry name" value="Retrovirus-related Pol polyprotein from transposon 17.6-like protein"/>
    <property type="match status" value="1"/>
</dbReference>
<dbReference type="RefSeq" id="XP_042610299.1">
    <property type="nucleotide sequence ID" value="XM_042754365.1"/>
</dbReference>
<dbReference type="CDD" id="cd09274">
    <property type="entry name" value="RNase_HI_RT_Ty3"/>
    <property type="match status" value="1"/>
</dbReference>
<protein>
    <submittedName>
        <fullName evidence="8">Uncharacterized protein LOC122143751</fullName>
    </submittedName>
</protein>
<evidence type="ECO:0000256" key="4">
    <source>
        <dbReference type="ARBA" id="ARBA00022759"/>
    </source>
</evidence>
<dbReference type="Proteomes" id="UP001155660">
    <property type="component" value="Unplaced"/>
</dbReference>
<evidence type="ECO:0000256" key="3">
    <source>
        <dbReference type="ARBA" id="ARBA00022722"/>
    </source>
</evidence>
<evidence type="ECO:0000313" key="8">
    <source>
        <dbReference type="RefSeq" id="XP_042610299.1"/>
    </source>
</evidence>
<reference evidence="8" key="1">
    <citation type="submission" date="2025-08" db="UniProtKB">
        <authorList>
            <consortium name="RefSeq"/>
        </authorList>
    </citation>
    <scope>IDENTIFICATION</scope>
    <source>
        <tissue evidence="8">Muscle</tissue>
    </source>
</reference>
<keyword evidence="2" id="KW-0548">Nucleotidyltransferase</keyword>
<evidence type="ECO:0000256" key="5">
    <source>
        <dbReference type="ARBA" id="ARBA00022801"/>
    </source>
</evidence>